<name>A0ABV7K8E2_9ALTE</name>
<dbReference type="PROSITE" id="PS00409">
    <property type="entry name" value="PROKAR_NTER_METHYL"/>
    <property type="match status" value="1"/>
</dbReference>
<accession>A0ABV7K8E2</accession>
<dbReference type="Proteomes" id="UP001595477">
    <property type="component" value="Unassembled WGS sequence"/>
</dbReference>
<comment type="caution">
    <text evidence="2">The sequence shown here is derived from an EMBL/GenBank/DDBJ whole genome shotgun (WGS) entry which is preliminary data.</text>
</comment>
<keyword evidence="3" id="KW-1185">Reference proteome</keyword>
<keyword evidence="1" id="KW-0472">Membrane</keyword>
<sequence length="209" mass="22356">MLNGKRQSGYTLIEIMIAMVLAIGSLAAVSSLVGYGIGVNGNLINSARLNEELGNVYSLVISDLRRTGYSGSTVAMVTDPEANPSPFNSSISVSEFPGEAANSCIVFAYDSNDNGVLDNAAPDENFGYRLRDGTVEIRRNGAACIDTGWEDLTDTDVIDVTTLSFTINQVVDNGITTTSITVVLNGELASNDSFSREYRTVLVVRNYDS</sequence>
<evidence type="ECO:0000313" key="2">
    <source>
        <dbReference type="EMBL" id="MFC3203832.1"/>
    </source>
</evidence>
<evidence type="ECO:0000256" key="1">
    <source>
        <dbReference type="SAM" id="Phobius"/>
    </source>
</evidence>
<dbReference type="RefSeq" id="WP_123324541.1">
    <property type="nucleotide sequence ID" value="NZ_JBHRSX010000098.1"/>
</dbReference>
<protein>
    <submittedName>
        <fullName evidence="2">Prepilin-type N-terminal cleavage/methylation domain-containing protein</fullName>
    </submittedName>
</protein>
<keyword evidence="1" id="KW-0812">Transmembrane</keyword>
<proteinExistence type="predicted"/>
<keyword evidence="1" id="KW-1133">Transmembrane helix</keyword>
<dbReference type="InterPro" id="IPR012902">
    <property type="entry name" value="N_methyl_site"/>
</dbReference>
<feature type="transmembrane region" description="Helical" evidence="1">
    <location>
        <begin position="12"/>
        <end position="37"/>
    </location>
</feature>
<evidence type="ECO:0000313" key="3">
    <source>
        <dbReference type="Proteomes" id="UP001595477"/>
    </source>
</evidence>
<dbReference type="Pfam" id="PF07963">
    <property type="entry name" value="N_methyl"/>
    <property type="match status" value="1"/>
</dbReference>
<dbReference type="InterPro" id="IPR016419">
    <property type="entry name" value="Prepilin_Pept-dep_B_prd"/>
</dbReference>
<dbReference type="PIRSF" id="PIRSF004525">
    <property type="entry name" value="Pilin_peptidase-dep_B_prd"/>
    <property type="match status" value="1"/>
</dbReference>
<organism evidence="2 3">
    <name type="scientific">Alteromonas oceani</name>
    <dbReference type="NCBI Taxonomy" id="2071609"/>
    <lineage>
        <taxon>Bacteria</taxon>
        <taxon>Pseudomonadati</taxon>
        <taxon>Pseudomonadota</taxon>
        <taxon>Gammaproteobacteria</taxon>
        <taxon>Alteromonadales</taxon>
        <taxon>Alteromonadaceae</taxon>
        <taxon>Alteromonas/Salinimonas group</taxon>
        <taxon>Alteromonas</taxon>
    </lineage>
</organism>
<gene>
    <name evidence="2" type="ORF">ACFOEW_18675</name>
</gene>
<dbReference type="EMBL" id="JBHRSX010000098">
    <property type="protein sequence ID" value="MFC3203832.1"/>
    <property type="molecule type" value="Genomic_DNA"/>
</dbReference>
<reference evidence="3" key="1">
    <citation type="journal article" date="2019" name="Int. J. Syst. Evol. Microbiol.">
        <title>The Global Catalogue of Microorganisms (GCM) 10K type strain sequencing project: providing services to taxonomists for standard genome sequencing and annotation.</title>
        <authorList>
            <consortium name="The Broad Institute Genomics Platform"/>
            <consortium name="The Broad Institute Genome Sequencing Center for Infectious Disease"/>
            <person name="Wu L."/>
            <person name="Ma J."/>
        </authorList>
    </citation>
    <scope>NUCLEOTIDE SEQUENCE [LARGE SCALE GENOMIC DNA]</scope>
    <source>
        <strain evidence="3">KCTC 52449</strain>
    </source>
</reference>
<dbReference type="NCBIfam" id="TIGR02532">
    <property type="entry name" value="IV_pilin_GFxxxE"/>
    <property type="match status" value="1"/>
</dbReference>